<keyword evidence="1" id="KW-0472">Membrane</keyword>
<accession>A0A4X2LXV9</accession>
<keyword evidence="1" id="KW-1133">Transmembrane helix</keyword>
<organism evidence="2 3">
    <name type="scientific">Vombatus ursinus</name>
    <name type="common">Common wombat</name>
    <dbReference type="NCBI Taxonomy" id="29139"/>
    <lineage>
        <taxon>Eukaryota</taxon>
        <taxon>Metazoa</taxon>
        <taxon>Chordata</taxon>
        <taxon>Craniata</taxon>
        <taxon>Vertebrata</taxon>
        <taxon>Euteleostomi</taxon>
        <taxon>Mammalia</taxon>
        <taxon>Metatheria</taxon>
        <taxon>Diprotodontia</taxon>
        <taxon>Vombatidae</taxon>
        <taxon>Vombatus</taxon>
    </lineage>
</organism>
<dbReference type="Proteomes" id="UP000314987">
    <property type="component" value="Unassembled WGS sequence"/>
</dbReference>
<evidence type="ECO:0008006" key="4">
    <source>
        <dbReference type="Google" id="ProtNLM"/>
    </source>
</evidence>
<reference evidence="3" key="1">
    <citation type="submission" date="2018-12" db="EMBL/GenBank/DDBJ databases">
        <authorList>
            <person name="Yazar S."/>
        </authorList>
    </citation>
    <scope>NUCLEOTIDE SEQUENCE [LARGE SCALE GENOMIC DNA]</scope>
</reference>
<keyword evidence="1" id="KW-0812">Transmembrane</keyword>
<dbReference type="Gene3D" id="3.40.1190.20">
    <property type="match status" value="1"/>
</dbReference>
<name>A0A4X2LXV9_VOMUR</name>
<proteinExistence type="predicted"/>
<evidence type="ECO:0000313" key="2">
    <source>
        <dbReference type="Ensembl" id="ENSVURP00010030409.1"/>
    </source>
</evidence>
<dbReference type="InterPro" id="IPR029056">
    <property type="entry name" value="Ribokinase-like"/>
</dbReference>
<dbReference type="STRING" id="29139.ENSVURP00010030409"/>
<dbReference type="Ensembl" id="ENSVURT00010034622.1">
    <property type="protein sequence ID" value="ENSVURP00010030409.1"/>
    <property type="gene ID" value="ENSVURG00010023251.1"/>
</dbReference>
<evidence type="ECO:0000313" key="3">
    <source>
        <dbReference type="Proteomes" id="UP000314987"/>
    </source>
</evidence>
<dbReference type="SUPFAM" id="SSF53613">
    <property type="entry name" value="Ribokinase-like"/>
    <property type="match status" value="1"/>
</dbReference>
<keyword evidence="3" id="KW-1185">Reference proteome</keyword>
<protein>
    <recommendedName>
        <fullName evidence="4">Pyridoxal kinase</fullName>
    </recommendedName>
</protein>
<dbReference type="AlphaFoldDB" id="A0A4X2LXV9"/>
<evidence type="ECO:0000256" key="1">
    <source>
        <dbReference type="SAM" id="Phobius"/>
    </source>
</evidence>
<sequence length="93" mass="10560">MEEECRVLSIQSHVVRGYVGNRAATFPLQVRRGARLVSSLSLVLHQLLVLKQTLLLFSQSLFTCACLFMTPFGIFLAKMLEWFAISFSSSFDR</sequence>
<reference evidence="2" key="3">
    <citation type="submission" date="2025-09" db="UniProtKB">
        <authorList>
            <consortium name="Ensembl"/>
        </authorList>
    </citation>
    <scope>IDENTIFICATION</scope>
</reference>
<reference evidence="2" key="2">
    <citation type="submission" date="2025-08" db="UniProtKB">
        <authorList>
            <consortium name="Ensembl"/>
        </authorList>
    </citation>
    <scope>IDENTIFICATION</scope>
</reference>
<feature type="transmembrane region" description="Helical" evidence="1">
    <location>
        <begin position="54"/>
        <end position="77"/>
    </location>
</feature>